<dbReference type="EMBL" id="JAGTUU010000009">
    <property type="protein sequence ID" value="MBS0126328.1"/>
    <property type="molecule type" value="Genomic_DNA"/>
</dbReference>
<protein>
    <submittedName>
        <fullName evidence="3">Phosphodiester glycosidase family protein</fullName>
    </submittedName>
</protein>
<keyword evidence="4" id="KW-1185">Reference proteome</keyword>
<feature type="domain" description="Phosphodiester glycosidase" evidence="2">
    <location>
        <begin position="75"/>
        <end position="231"/>
    </location>
</feature>
<keyword evidence="3" id="KW-0378">Hydrolase</keyword>
<feature type="signal peptide" evidence="1">
    <location>
        <begin position="1"/>
        <end position="19"/>
    </location>
</feature>
<dbReference type="Proteomes" id="UP000681356">
    <property type="component" value="Unassembled WGS sequence"/>
</dbReference>
<evidence type="ECO:0000259" key="2">
    <source>
        <dbReference type="Pfam" id="PF09992"/>
    </source>
</evidence>
<keyword evidence="1" id="KW-0732">Signal</keyword>
<reference evidence="3" key="1">
    <citation type="submission" date="2021-04" db="EMBL/GenBank/DDBJ databases">
        <authorList>
            <person name="Yoon J."/>
        </authorList>
    </citation>
    <scope>NUCLEOTIDE SEQUENCE</scope>
    <source>
        <strain evidence="3">KMU-90</strain>
    </source>
</reference>
<proteinExistence type="predicted"/>
<organism evidence="3 4">
    <name type="scientific">Thetidibacter halocola</name>
    <dbReference type="NCBI Taxonomy" id="2827239"/>
    <lineage>
        <taxon>Bacteria</taxon>
        <taxon>Pseudomonadati</taxon>
        <taxon>Pseudomonadota</taxon>
        <taxon>Alphaproteobacteria</taxon>
        <taxon>Rhodobacterales</taxon>
        <taxon>Roseobacteraceae</taxon>
        <taxon>Thetidibacter</taxon>
    </lineage>
</organism>
<name>A0A8J7WJR2_9RHOB</name>
<keyword evidence="3" id="KW-0326">Glycosidase</keyword>
<dbReference type="GO" id="GO:0016798">
    <property type="term" value="F:hydrolase activity, acting on glycosyl bonds"/>
    <property type="evidence" value="ECO:0007669"/>
    <property type="project" value="UniProtKB-KW"/>
</dbReference>
<evidence type="ECO:0000313" key="4">
    <source>
        <dbReference type="Proteomes" id="UP000681356"/>
    </source>
</evidence>
<dbReference type="RefSeq" id="WP_212538295.1">
    <property type="nucleotide sequence ID" value="NZ_JAGTUU010000009.1"/>
</dbReference>
<dbReference type="InterPro" id="IPR018711">
    <property type="entry name" value="NAGPA"/>
</dbReference>
<gene>
    <name evidence="3" type="ORF">KB874_19780</name>
</gene>
<feature type="chain" id="PRO_5035169153" evidence="1">
    <location>
        <begin position="20"/>
        <end position="244"/>
    </location>
</feature>
<sequence>MRRLALLLSLSLGFATQTAALECEQIRHIGNRYTICSVDPAEDELRLFLDGPDGARLGQFDAVSTMLAARGESLLFAMNAGMYHADRSPVGHYVERGRERMRVIPNPGPGNFGLLPNGIFCIGRGTARVYETRDYLERRPSCRYATQSGPMLVIDGALHPRFLPDSTSRYIRNGVGTSKDGRRAVFAISDNAVTFHEFGRLFRDILNLPDALFFDGNVSRLFAPQVGRNDPGRMMGPIVGVVGP</sequence>
<evidence type="ECO:0000313" key="3">
    <source>
        <dbReference type="EMBL" id="MBS0126328.1"/>
    </source>
</evidence>
<comment type="caution">
    <text evidence="3">The sequence shown here is derived from an EMBL/GenBank/DDBJ whole genome shotgun (WGS) entry which is preliminary data.</text>
</comment>
<accession>A0A8J7WJR2</accession>
<dbReference type="AlphaFoldDB" id="A0A8J7WJR2"/>
<dbReference type="Pfam" id="PF09992">
    <property type="entry name" value="NAGPA"/>
    <property type="match status" value="1"/>
</dbReference>
<evidence type="ECO:0000256" key="1">
    <source>
        <dbReference type="SAM" id="SignalP"/>
    </source>
</evidence>